<keyword evidence="7" id="KW-0413">Isomerase</keyword>
<dbReference type="InterPro" id="IPR027417">
    <property type="entry name" value="P-loop_NTPase"/>
</dbReference>
<evidence type="ECO:0000256" key="2">
    <source>
        <dbReference type="ARBA" id="ARBA00022741"/>
    </source>
</evidence>
<dbReference type="GO" id="GO:0006281">
    <property type="term" value="P:DNA repair"/>
    <property type="evidence" value="ECO:0007669"/>
    <property type="project" value="TreeGrafter"/>
</dbReference>
<keyword evidence="6" id="KW-0238">DNA-binding</keyword>
<evidence type="ECO:0000256" key="8">
    <source>
        <dbReference type="ARBA" id="ARBA00034617"/>
    </source>
</evidence>
<organism evidence="13 14">
    <name type="scientific">Fimbriimonas ginsengisoli</name>
    <dbReference type="NCBI Taxonomy" id="1005039"/>
    <lineage>
        <taxon>Bacteria</taxon>
        <taxon>Bacillati</taxon>
        <taxon>Armatimonadota</taxon>
        <taxon>Fimbriimonadia</taxon>
        <taxon>Fimbriimonadales</taxon>
        <taxon>Fimbriimonadaceae</taxon>
        <taxon>Fimbriimonas</taxon>
    </lineage>
</organism>
<feature type="domain" description="Helicase C-terminal" evidence="12">
    <location>
        <begin position="232"/>
        <end position="380"/>
    </location>
</feature>
<comment type="similarity">
    <text evidence="1">Belongs to the helicase family. RecQ subfamily.</text>
</comment>
<accession>A0A931LVT4</accession>
<evidence type="ECO:0000256" key="9">
    <source>
        <dbReference type="ARBA" id="ARBA00034808"/>
    </source>
</evidence>
<dbReference type="PROSITE" id="PS51192">
    <property type="entry name" value="HELICASE_ATP_BIND_1"/>
    <property type="match status" value="1"/>
</dbReference>
<dbReference type="PANTHER" id="PTHR13710">
    <property type="entry name" value="DNA HELICASE RECQ FAMILY MEMBER"/>
    <property type="match status" value="1"/>
</dbReference>
<dbReference type="InterPro" id="IPR014001">
    <property type="entry name" value="Helicase_ATP-bd"/>
</dbReference>
<evidence type="ECO:0000313" key="14">
    <source>
        <dbReference type="Proteomes" id="UP000727962"/>
    </source>
</evidence>
<dbReference type="PROSITE" id="PS51194">
    <property type="entry name" value="HELICASE_CTER"/>
    <property type="match status" value="1"/>
</dbReference>
<dbReference type="EMBL" id="JACOSL010000039">
    <property type="protein sequence ID" value="MBI1756771.1"/>
    <property type="molecule type" value="Genomic_DNA"/>
</dbReference>
<dbReference type="InterPro" id="IPR001650">
    <property type="entry name" value="Helicase_C-like"/>
</dbReference>
<evidence type="ECO:0000259" key="12">
    <source>
        <dbReference type="PROSITE" id="PS51194"/>
    </source>
</evidence>
<dbReference type="Pfam" id="PF00271">
    <property type="entry name" value="Helicase_C"/>
    <property type="match status" value="1"/>
</dbReference>
<keyword evidence="10" id="KW-0812">Transmembrane</keyword>
<dbReference type="GO" id="GO:0030894">
    <property type="term" value="C:replisome"/>
    <property type="evidence" value="ECO:0007669"/>
    <property type="project" value="TreeGrafter"/>
</dbReference>
<dbReference type="GO" id="GO:0009378">
    <property type="term" value="F:four-way junction helicase activity"/>
    <property type="evidence" value="ECO:0007669"/>
    <property type="project" value="TreeGrafter"/>
</dbReference>
<keyword evidence="2" id="KW-0547">Nucleotide-binding</keyword>
<feature type="transmembrane region" description="Helical" evidence="10">
    <location>
        <begin position="665"/>
        <end position="687"/>
    </location>
</feature>
<evidence type="ECO:0000256" key="4">
    <source>
        <dbReference type="ARBA" id="ARBA00022806"/>
    </source>
</evidence>
<protein>
    <recommendedName>
        <fullName evidence="9">DNA 3'-5' helicase</fullName>
        <ecNumber evidence="9">5.6.2.4</ecNumber>
    </recommendedName>
</protein>
<evidence type="ECO:0000256" key="6">
    <source>
        <dbReference type="ARBA" id="ARBA00023125"/>
    </source>
</evidence>
<dbReference type="InterPro" id="IPR029057">
    <property type="entry name" value="PRTase-like"/>
</dbReference>
<comment type="caution">
    <text evidence="13">The sequence shown here is derived from an EMBL/GenBank/DDBJ whole genome shotgun (WGS) entry which is preliminary data.</text>
</comment>
<dbReference type="PANTHER" id="PTHR13710:SF105">
    <property type="entry name" value="ATP-DEPENDENT DNA HELICASE Q1"/>
    <property type="match status" value="1"/>
</dbReference>
<dbReference type="GO" id="GO:0043138">
    <property type="term" value="F:3'-5' DNA helicase activity"/>
    <property type="evidence" value="ECO:0007669"/>
    <property type="project" value="UniProtKB-EC"/>
</dbReference>
<dbReference type="InterPro" id="IPR000836">
    <property type="entry name" value="PRTase_dom"/>
</dbReference>
<dbReference type="GO" id="GO:0003677">
    <property type="term" value="F:DNA binding"/>
    <property type="evidence" value="ECO:0007669"/>
    <property type="project" value="UniProtKB-KW"/>
</dbReference>
<dbReference type="SMART" id="SM00490">
    <property type="entry name" value="HELICc"/>
    <property type="match status" value="1"/>
</dbReference>
<evidence type="ECO:0000259" key="11">
    <source>
        <dbReference type="PROSITE" id="PS51192"/>
    </source>
</evidence>
<dbReference type="Gene3D" id="3.40.50.300">
    <property type="entry name" value="P-loop containing nucleotide triphosphate hydrolases"/>
    <property type="match status" value="2"/>
</dbReference>
<dbReference type="SUPFAM" id="SSF52540">
    <property type="entry name" value="P-loop containing nucleoside triphosphate hydrolases"/>
    <property type="match status" value="1"/>
</dbReference>
<gene>
    <name evidence="13" type="ORF">HYR64_06655</name>
</gene>
<dbReference type="GO" id="GO:0006310">
    <property type="term" value="P:DNA recombination"/>
    <property type="evidence" value="ECO:0007669"/>
    <property type="project" value="InterPro"/>
</dbReference>
<dbReference type="Gene3D" id="3.40.50.2020">
    <property type="match status" value="1"/>
</dbReference>
<dbReference type="GO" id="GO:0043590">
    <property type="term" value="C:bacterial nucleoid"/>
    <property type="evidence" value="ECO:0007669"/>
    <property type="project" value="TreeGrafter"/>
</dbReference>
<dbReference type="Proteomes" id="UP000727962">
    <property type="component" value="Unassembled WGS sequence"/>
</dbReference>
<evidence type="ECO:0000256" key="10">
    <source>
        <dbReference type="SAM" id="Phobius"/>
    </source>
</evidence>
<keyword evidence="4 13" id="KW-0347">Helicase</keyword>
<keyword evidence="3" id="KW-0378">Hydrolase</keyword>
<dbReference type="PROSITE" id="PS00690">
    <property type="entry name" value="DEAH_ATP_HELICASE"/>
    <property type="match status" value="1"/>
</dbReference>
<feature type="domain" description="Helicase ATP-binding" evidence="11">
    <location>
        <begin position="31"/>
        <end position="206"/>
    </location>
</feature>
<dbReference type="InterPro" id="IPR011545">
    <property type="entry name" value="DEAD/DEAH_box_helicase_dom"/>
</dbReference>
<dbReference type="SUPFAM" id="SSF53271">
    <property type="entry name" value="PRTase-like"/>
    <property type="match status" value="1"/>
</dbReference>
<dbReference type="InterPro" id="IPR002464">
    <property type="entry name" value="DNA/RNA_helicase_DEAH_CS"/>
</dbReference>
<sequence>MEAHLRRLTLLRQALDDSKAEFRPGQEDAVQAVFTPPFRAVVVQATGWGKSMVYFLATRMLRDQGKGPTLVISPLLSLMRDQLRAASRLGLKAAHYTSGNEEDWPAVEADLKKGVTDLLLISPERLASDSFRDLIASSSLAKVGLVVIDEAHCISDWGHDFRPDYQRLGAMIRKLPPTTSVLATTATANSRVVEDIQAQIGPATKTLRGSLARKSLRLQVVAGLDVAERLAWLSDHLDDLPGSGIIYTLTIRDAERVARWLQSRGHAVLAYHARLGETRGGDEERVEREDLLLKNDVKALVSTVALGMGFDKPDLGFVVHYQSPGNLVAYYQQIGRAGRAIDDAVAVLFMANEDADIHRWFVENARPHEAGVRAVLDTLENGPRSIARLANALNLTRREIERILTTLSVTTPSPVVKVGRDWQRTLVLYTQDVEREKRLKERRSLERAKFEDFAKTGKCLMMVVREELDDPSAEPCGRCANCLNAEILPSTFDPDTLQSALLFLRRSEVPIQPRKLWPAKALTKYGFTGKIPDQNRCREGLCLSLWGDPGVARWVREDKLRGHYRDELVDAAVEAIRRSPFDNLGWICAVPSLRSLTAVPNFVRRLASALGLPFADAVSKIKETEPQKKQLNSFHQAANLDGAFAVGDCPPGTALLVDDLVDSGWTFAIIGALLVEAGAGAVIPLALCSSRSRGDDDE</sequence>
<dbReference type="SMART" id="SM00487">
    <property type="entry name" value="DEXDc"/>
    <property type="match status" value="1"/>
</dbReference>
<evidence type="ECO:0000256" key="3">
    <source>
        <dbReference type="ARBA" id="ARBA00022801"/>
    </source>
</evidence>
<dbReference type="GO" id="GO:0016787">
    <property type="term" value="F:hydrolase activity"/>
    <property type="evidence" value="ECO:0007669"/>
    <property type="project" value="UniProtKB-KW"/>
</dbReference>
<dbReference type="EC" id="5.6.2.4" evidence="9"/>
<evidence type="ECO:0000256" key="1">
    <source>
        <dbReference type="ARBA" id="ARBA00005446"/>
    </source>
</evidence>
<name>A0A931LVT4_FIMGI</name>
<proteinExistence type="inferred from homology"/>
<comment type="catalytic activity">
    <reaction evidence="8">
        <text>Couples ATP hydrolysis with the unwinding of duplex DNA by translocating in the 3'-5' direction.</text>
        <dbReference type="EC" id="5.6.2.4"/>
    </reaction>
</comment>
<dbReference type="GO" id="GO:0005737">
    <property type="term" value="C:cytoplasm"/>
    <property type="evidence" value="ECO:0007669"/>
    <property type="project" value="TreeGrafter"/>
</dbReference>
<dbReference type="CDD" id="cd06223">
    <property type="entry name" value="PRTases_typeI"/>
    <property type="match status" value="1"/>
</dbReference>
<keyword evidence="5" id="KW-0067">ATP-binding</keyword>
<dbReference type="AlphaFoldDB" id="A0A931LVT4"/>
<evidence type="ECO:0000313" key="13">
    <source>
        <dbReference type="EMBL" id="MBI1756771.1"/>
    </source>
</evidence>
<evidence type="ECO:0000256" key="7">
    <source>
        <dbReference type="ARBA" id="ARBA00023235"/>
    </source>
</evidence>
<dbReference type="InterPro" id="IPR004589">
    <property type="entry name" value="DNA_helicase_ATP-dep_RecQ"/>
</dbReference>
<reference evidence="13" key="1">
    <citation type="submission" date="2020-07" db="EMBL/GenBank/DDBJ databases">
        <title>Huge and variable diversity of episymbiotic CPR bacteria and DPANN archaea in groundwater ecosystems.</title>
        <authorList>
            <person name="He C.Y."/>
            <person name="Keren R."/>
            <person name="Whittaker M."/>
            <person name="Farag I.F."/>
            <person name="Doudna J."/>
            <person name="Cate J.H.D."/>
            <person name="Banfield J.F."/>
        </authorList>
    </citation>
    <scope>NUCLEOTIDE SEQUENCE</scope>
    <source>
        <strain evidence="13">NC_groundwater_17_Pr7_B-0.1um_64_12</strain>
    </source>
</reference>
<evidence type="ECO:0000256" key="5">
    <source>
        <dbReference type="ARBA" id="ARBA00022840"/>
    </source>
</evidence>
<dbReference type="GO" id="GO:0005524">
    <property type="term" value="F:ATP binding"/>
    <property type="evidence" value="ECO:0007669"/>
    <property type="project" value="UniProtKB-KW"/>
</dbReference>
<dbReference type="Pfam" id="PF00270">
    <property type="entry name" value="DEAD"/>
    <property type="match status" value="1"/>
</dbReference>
<dbReference type="NCBIfam" id="TIGR00614">
    <property type="entry name" value="recQ_fam"/>
    <property type="match status" value="1"/>
</dbReference>
<keyword evidence="10" id="KW-0472">Membrane</keyword>
<keyword evidence="10" id="KW-1133">Transmembrane helix</keyword>